<dbReference type="Proteomes" id="UP000009328">
    <property type="component" value="Unassembled WGS sequence"/>
</dbReference>
<proteinExistence type="predicted"/>
<accession>K0KK79</accession>
<protein>
    <recommendedName>
        <fullName evidence="1">DUF2415 domain-containing protein</fullName>
    </recommendedName>
</protein>
<dbReference type="eggNOG" id="KOG4532">
    <property type="taxonomic scope" value="Eukaryota"/>
</dbReference>
<dbReference type="Pfam" id="PF10313">
    <property type="entry name" value="DUF2415"/>
    <property type="match status" value="1"/>
</dbReference>
<dbReference type="EMBL" id="CAIF01000022">
    <property type="protein sequence ID" value="CCH41538.1"/>
    <property type="molecule type" value="Genomic_DNA"/>
</dbReference>
<comment type="caution">
    <text evidence="2">The sequence shown here is derived from an EMBL/GenBank/DDBJ whole genome shotgun (WGS) entry which is preliminary data.</text>
</comment>
<dbReference type="HOGENOM" id="CLU_027079_0_0_1"/>
<feature type="domain" description="DUF2415" evidence="1">
    <location>
        <begin position="263"/>
        <end position="302"/>
    </location>
</feature>
<dbReference type="STRING" id="1206466.K0KK79"/>
<dbReference type="InterPro" id="IPR015943">
    <property type="entry name" value="WD40/YVTN_repeat-like_dom_sf"/>
</dbReference>
<dbReference type="FunCoup" id="K0KK79">
    <property type="interactions" value="56"/>
</dbReference>
<dbReference type="InterPro" id="IPR036322">
    <property type="entry name" value="WD40_repeat_dom_sf"/>
</dbReference>
<gene>
    <name evidence="2" type="ORF">BN7_1079</name>
</gene>
<organism evidence="2 3">
    <name type="scientific">Wickerhamomyces ciferrii (strain ATCC 14091 / BCRC 22168 / CBS 111 / JCM 3599 / NBRC 0793 / NRRL Y-1031 F-60-10)</name>
    <name type="common">Yeast</name>
    <name type="synonym">Pichia ciferrii</name>
    <dbReference type="NCBI Taxonomy" id="1206466"/>
    <lineage>
        <taxon>Eukaryota</taxon>
        <taxon>Fungi</taxon>
        <taxon>Dikarya</taxon>
        <taxon>Ascomycota</taxon>
        <taxon>Saccharomycotina</taxon>
        <taxon>Saccharomycetes</taxon>
        <taxon>Phaffomycetales</taxon>
        <taxon>Wickerhamomycetaceae</taxon>
        <taxon>Wickerhamomyces</taxon>
    </lineage>
</organism>
<dbReference type="SUPFAM" id="SSF50978">
    <property type="entry name" value="WD40 repeat-like"/>
    <property type="match status" value="1"/>
</dbReference>
<dbReference type="InterPro" id="IPR019417">
    <property type="entry name" value="DUF2415"/>
</dbReference>
<dbReference type="AlphaFoldDB" id="K0KK79"/>
<sequence length="497" mass="55058">MSDYVNLQPLSTDKNEILYTYNDTIRSTNRKSDKVTTVTELDYQPRCFKEIDDLIVSGGVISSVNNNNSMTNLTRSMNTFGDGDSGVGATWRGLFSVYNRATQEKKTIRLGSYINNNALIKKTSNGQYASYVCNNDMNLYNTDINSSSVTVNSYINLGFPLNHAALSDDGKNLVVVGDSSNIILLHPNEHGSSTLRDDNIINTSNDFNSSNTYDSGFSTSFDSSGLHFATCFQDGVCFIYDIRNVGDGPIKKIYSTRRHSSNGAFRCVKYSGGTDDLLLISEHVGRVHVLDTRDFNNHQVIMLPVNNNPRSRQSSVVSLSNAMSGTFNNSRAPSAANINPKVYTPKILEYNDILNYEGNLSSLNTLENTFHANYNTNYNTRNFNNYNLLSAVEDDHTNSDEAIADDIEDDCDGSTEIEDPMDEEVATISTSHRSSMGSTTTAATMATDFDYADNEISGIDWYEDNQGSHLVIGCDNGLINWDIDSWGRRSFPSVKLL</sequence>
<dbReference type="InParanoid" id="K0KK79"/>
<evidence type="ECO:0000259" key="1">
    <source>
        <dbReference type="Pfam" id="PF10313"/>
    </source>
</evidence>
<keyword evidence="3" id="KW-1185">Reference proteome</keyword>
<dbReference type="Gene3D" id="2.130.10.10">
    <property type="entry name" value="YVTN repeat-like/Quinoprotein amine dehydrogenase"/>
    <property type="match status" value="1"/>
</dbReference>
<reference evidence="2 3" key="1">
    <citation type="journal article" date="2012" name="Eukaryot. Cell">
        <title>Draft genome sequence of Wickerhamomyces ciferrii NRRL Y-1031 F-60-10.</title>
        <authorList>
            <person name="Schneider J."/>
            <person name="Andrea H."/>
            <person name="Blom J."/>
            <person name="Jaenicke S."/>
            <person name="Ruckert C."/>
            <person name="Schorsch C."/>
            <person name="Szczepanowski R."/>
            <person name="Farwick M."/>
            <person name="Goesmann A."/>
            <person name="Puhler A."/>
            <person name="Schaffer S."/>
            <person name="Tauch A."/>
            <person name="Kohler T."/>
            <person name="Brinkrolf K."/>
        </authorList>
    </citation>
    <scope>NUCLEOTIDE SEQUENCE [LARGE SCALE GENOMIC DNA]</scope>
    <source>
        <strain evidence="3">ATCC 14091 / BCRC 22168 / CBS 111 / JCM 3599 / NBRC 0793 / NRRL Y-1031 F-60-10</strain>
    </source>
</reference>
<dbReference type="PANTHER" id="PTHR43991:SF9">
    <property type="entry name" value="DUF2415 DOMAIN-CONTAINING PROTEIN"/>
    <property type="match status" value="1"/>
</dbReference>
<dbReference type="PANTHER" id="PTHR43991">
    <property type="entry name" value="WD REPEAT PROTEIN (AFU_ORTHOLOGUE AFUA_8G05640)-RELATED"/>
    <property type="match status" value="1"/>
</dbReference>
<name>K0KK79_WICCF</name>
<evidence type="ECO:0000313" key="2">
    <source>
        <dbReference type="EMBL" id="CCH41538.1"/>
    </source>
</evidence>
<evidence type="ECO:0000313" key="3">
    <source>
        <dbReference type="Proteomes" id="UP000009328"/>
    </source>
</evidence>